<dbReference type="OrthoDB" id="2162691at2759"/>
<dbReference type="STRING" id="135651.G0NZ98"/>
<feature type="region of interest" description="Disordered" evidence="5">
    <location>
        <begin position="875"/>
        <end position="957"/>
    </location>
</feature>
<evidence type="ECO:0000256" key="3">
    <source>
        <dbReference type="ARBA" id="ARBA00022989"/>
    </source>
</evidence>
<dbReference type="EMBL" id="GL379987">
    <property type="protein sequence ID" value="EGT41088.1"/>
    <property type="molecule type" value="Genomic_DNA"/>
</dbReference>
<dbReference type="Pfam" id="PF16016">
    <property type="entry name" value="VASt"/>
    <property type="match status" value="2"/>
</dbReference>
<dbReference type="GO" id="GO:0032366">
    <property type="term" value="P:intracellular sterol transport"/>
    <property type="evidence" value="ECO:0007669"/>
    <property type="project" value="TreeGrafter"/>
</dbReference>
<evidence type="ECO:0000256" key="1">
    <source>
        <dbReference type="ARBA" id="ARBA00004167"/>
    </source>
</evidence>
<dbReference type="GO" id="GO:0140268">
    <property type="term" value="C:endoplasmic reticulum-plasma membrane contact site"/>
    <property type="evidence" value="ECO:0007669"/>
    <property type="project" value="TreeGrafter"/>
</dbReference>
<feature type="compositionally biased region" description="Polar residues" evidence="5">
    <location>
        <begin position="893"/>
        <end position="907"/>
    </location>
</feature>
<feature type="compositionally biased region" description="Polar residues" evidence="5">
    <location>
        <begin position="1"/>
        <end position="16"/>
    </location>
</feature>
<evidence type="ECO:0000313" key="8">
    <source>
        <dbReference type="EMBL" id="EGT41088.1"/>
    </source>
</evidence>
<reference evidence="9" key="1">
    <citation type="submission" date="2011-07" db="EMBL/GenBank/DDBJ databases">
        <authorList>
            <consortium name="Caenorhabditis brenneri Sequencing and Analysis Consortium"/>
            <person name="Wilson R.K."/>
        </authorList>
    </citation>
    <scope>NUCLEOTIDE SEQUENCE [LARGE SCALE GENOMIC DNA]</scope>
    <source>
        <strain evidence="9">PB2801</strain>
    </source>
</reference>
<organism evidence="9">
    <name type="scientific">Caenorhabditis brenneri</name>
    <name type="common">Nematode worm</name>
    <dbReference type="NCBI Taxonomy" id="135651"/>
    <lineage>
        <taxon>Eukaryota</taxon>
        <taxon>Metazoa</taxon>
        <taxon>Ecdysozoa</taxon>
        <taxon>Nematoda</taxon>
        <taxon>Chromadorea</taxon>
        <taxon>Rhabditida</taxon>
        <taxon>Rhabditina</taxon>
        <taxon>Rhabditomorpha</taxon>
        <taxon>Rhabditoidea</taxon>
        <taxon>Rhabditidae</taxon>
        <taxon>Peloderinae</taxon>
        <taxon>Caenorhabditis</taxon>
    </lineage>
</organism>
<feature type="transmembrane region" description="Helical" evidence="6">
    <location>
        <begin position="561"/>
        <end position="580"/>
    </location>
</feature>
<dbReference type="GO" id="GO:0005789">
    <property type="term" value="C:endoplasmic reticulum membrane"/>
    <property type="evidence" value="ECO:0007669"/>
    <property type="project" value="TreeGrafter"/>
</dbReference>
<feature type="compositionally biased region" description="Polar residues" evidence="5">
    <location>
        <begin position="487"/>
        <end position="499"/>
    </location>
</feature>
<gene>
    <name evidence="8" type="ORF">CAEBREN_00140</name>
</gene>
<dbReference type="Gene3D" id="2.30.29.30">
    <property type="entry name" value="Pleckstrin-homology domain (PH domain)/Phosphotyrosine-binding domain (PTB)"/>
    <property type="match status" value="1"/>
</dbReference>
<evidence type="ECO:0000256" key="2">
    <source>
        <dbReference type="ARBA" id="ARBA00022692"/>
    </source>
</evidence>
<feature type="domain" description="VASt" evidence="7">
    <location>
        <begin position="706"/>
        <end position="877"/>
    </location>
</feature>
<protein>
    <recommendedName>
        <fullName evidence="7">VASt domain-containing protein</fullName>
    </recommendedName>
</protein>
<feature type="domain" description="VASt" evidence="7">
    <location>
        <begin position="298"/>
        <end position="469"/>
    </location>
</feature>
<name>G0NZ98_CAEBE</name>
<keyword evidence="3 6" id="KW-1133">Transmembrane helix</keyword>
<dbReference type="PANTHER" id="PTHR23319">
    <property type="entry name" value="GRAM DOMAIN CONTAINING 1B, ISOFORM E"/>
    <property type="match status" value="1"/>
</dbReference>
<dbReference type="InterPro" id="IPR051482">
    <property type="entry name" value="Cholesterol_transport"/>
</dbReference>
<feature type="compositionally biased region" description="Polar residues" evidence="5">
    <location>
        <begin position="209"/>
        <end position="254"/>
    </location>
</feature>
<dbReference type="PROSITE" id="PS51778">
    <property type="entry name" value="VAST"/>
    <property type="match status" value="2"/>
</dbReference>
<feature type="compositionally biased region" description="Polar residues" evidence="5">
    <location>
        <begin position="617"/>
        <end position="662"/>
    </location>
</feature>
<proteinExistence type="predicted"/>
<evidence type="ECO:0000313" key="9">
    <source>
        <dbReference type="Proteomes" id="UP000008068"/>
    </source>
</evidence>
<dbReference type="Proteomes" id="UP000008068">
    <property type="component" value="Unassembled WGS sequence"/>
</dbReference>
<dbReference type="InterPro" id="IPR031968">
    <property type="entry name" value="VASt"/>
</dbReference>
<feature type="region of interest" description="Disordered" evidence="5">
    <location>
        <begin position="611"/>
        <end position="683"/>
    </location>
</feature>
<accession>G0NZ98</accession>
<feature type="region of interest" description="Disordered" evidence="5">
    <location>
        <begin position="205"/>
        <end position="275"/>
    </location>
</feature>
<dbReference type="PANTHER" id="PTHR23319:SF4">
    <property type="entry name" value="GRAM DOMAIN CONTAINING 1B, ISOFORM E"/>
    <property type="match status" value="1"/>
</dbReference>
<dbReference type="Pfam" id="PF02893">
    <property type="entry name" value="GRAM"/>
    <property type="match status" value="1"/>
</dbReference>
<feature type="region of interest" description="Disordered" evidence="5">
    <location>
        <begin position="1"/>
        <end position="44"/>
    </location>
</feature>
<dbReference type="GO" id="GO:0032934">
    <property type="term" value="F:sterol binding"/>
    <property type="evidence" value="ECO:0007669"/>
    <property type="project" value="TreeGrafter"/>
</dbReference>
<comment type="subcellular location">
    <subcellularLocation>
        <location evidence="1">Membrane</location>
        <topology evidence="1">Single-pass membrane protein</topology>
    </subcellularLocation>
</comment>
<dbReference type="eggNOG" id="KOG1032">
    <property type="taxonomic scope" value="Eukaryota"/>
</dbReference>
<feature type="transmembrane region" description="Helical" evidence="6">
    <location>
        <begin position="969"/>
        <end position="988"/>
    </location>
</feature>
<keyword evidence="2 6" id="KW-0812">Transmembrane</keyword>
<dbReference type="CDD" id="cd13220">
    <property type="entry name" value="PH-GRAM_GRAMDC"/>
    <property type="match status" value="1"/>
</dbReference>
<dbReference type="InterPro" id="IPR011993">
    <property type="entry name" value="PH-like_dom_sf"/>
</dbReference>
<feature type="compositionally biased region" description="Low complexity" evidence="5">
    <location>
        <begin position="539"/>
        <end position="549"/>
    </location>
</feature>
<keyword evidence="4 6" id="KW-0472">Membrane</keyword>
<sequence length="1031" mass="115501">MTMTSRPTSLSDSGVQLSPDAERPSETLTSLASPLSEGDDSTRAKSRMEKYFAEKPDKNIFMKLIHPSYHERNLQFKKIFVDKGLIDENDQFLASYSCAYQREILAQGRMFISQFNVCFYANIIGWETNLVIPLKEIKLIKKMKAAFIFPNSIQFERDTGEKYFFASFINRDKSYQVLSTAHHKAKDEERAMTREEVWDMVYNSEEKNPQNQTPPEGGTPASTKNASTENMTNLASPSFSNGTISPRTESSTLKNLEKDNTSQSSTSSDFHDDDSTAHLSEQIDMDDEEASCQCNEHFGKLLLDKEVKVSVEKFYELVFTESPFFAECNKKNKVDSYVAATWVRDHQGENTRTCTYNVSVANPLATKAIIVNEKQVLSRFANPKLGFTMMKETQNSGVPYADNFTVNCRYCVSRTGPASCRVKVHGGIVYKKNVWGIVKGFIEKGTYSALDEHYLILSNMFDEYAQKNPEEEKRSLTSAIFPDENTATETSEVISNGGSANVRRRRRSQKSGAAERLIAGGELNKRASDEGFRSETHSRISPSSSSERQITINNSAEYKPFLLAIIILLALFLFANLYVLQGFNKEPAVVVSKNEKDLSEMLSLLMSQVKDLKDKNPQNQTPPEGGTPASTKNASTENMTNLASPSFSNGTISPRTESSTLKNLEKDNTSQSSTSSDFHDDDSTAHLSEQIDMDDEEASCQCNEHFGKLLLDKEVKVSVEKFYELVFTESPFFAECNKKNKVDSYVAATWVRDHQGENTRTCTYNVSVANPLATKAIIVNEKQILSRFANPKLGFTMMKETQNSGVPYADNFTVNCRYCVSRTGPASCRVKVHGGIVYKKNVWGIVKGFIEKGTYSALDEHYLILSNMFDEYAQKNPEEEKRSSTSAIFPDENTATETSEVISNGGSANVRRRRRSQKSGATERLIAGGELNKRAPDEGFRSENHSRISPSSSSERQITINNSAEYKPFLLAIIILLALFLFANLYVLQGFNKEPAVVVSRSEKDLSEMLSVLMSQVKDLKDKVDQMKSGN</sequence>
<dbReference type="GO" id="GO:0005886">
    <property type="term" value="C:plasma membrane"/>
    <property type="evidence" value="ECO:0007669"/>
    <property type="project" value="TreeGrafter"/>
</dbReference>
<dbReference type="AlphaFoldDB" id="G0NZ98"/>
<dbReference type="GO" id="GO:0120015">
    <property type="term" value="F:sterol transfer activity"/>
    <property type="evidence" value="ECO:0007669"/>
    <property type="project" value="TreeGrafter"/>
</dbReference>
<dbReference type="HOGENOM" id="CLU_294272_0_0_1"/>
<evidence type="ECO:0000256" key="5">
    <source>
        <dbReference type="SAM" id="MobiDB-lite"/>
    </source>
</evidence>
<dbReference type="FunCoup" id="G0NZ98">
    <property type="interactions" value="1777"/>
</dbReference>
<feature type="compositionally biased region" description="Basic and acidic residues" evidence="5">
    <location>
        <begin position="528"/>
        <end position="538"/>
    </location>
</feature>
<dbReference type="SMART" id="SM00568">
    <property type="entry name" value="GRAM"/>
    <property type="match status" value="1"/>
</dbReference>
<feature type="region of interest" description="Disordered" evidence="5">
    <location>
        <begin position="528"/>
        <end position="549"/>
    </location>
</feature>
<evidence type="ECO:0000256" key="4">
    <source>
        <dbReference type="ARBA" id="ARBA00023136"/>
    </source>
</evidence>
<keyword evidence="9" id="KW-1185">Reference proteome</keyword>
<feature type="region of interest" description="Disordered" evidence="5">
    <location>
        <begin position="487"/>
        <end position="513"/>
    </location>
</feature>
<evidence type="ECO:0000256" key="6">
    <source>
        <dbReference type="SAM" id="Phobius"/>
    </source>
</evidence>
<dbReference type="InParanoid" id="G0NZ98"/>
<dbReference type="InterPro" id="IPR004182">
    <property type="entry name" value="GRAM"/>
</dbReference>
<feature type="compositionally biased region" description="Basic and acidic residues" evidence="5">
    <location>
        <begin position="931"/>
        <end position="946"/>
    </location>
</feature>
<evidence type="ECO:0000259" key="7">
    <source>
        <dbReference type="PROSITE" id="PS51778"/>
    </source>
</evidence>